<dbReference type="GO" id="GO:0005783">
    <property type="term" value="C:endoplasmic reticulum"/>
    <property type="evidence" value="ECO:0007669"/>
    <property type="project" value="TreeGrafter"/>
</dbReference>
<sequence length="720" mass="76407">MESLDVAVAFSGVGLGPEVVEAAAAAGNLQAVRRLVSKGCECSLEAVKLAAACGHLHILQWIWSGAAPQLELRKAFGWWTPHDDVAEAACVGGQGHVLEWLAAGLPPAESEEHGVGEQQEWRGTRCMAAALGRTQAAAAAPAGSAARARRPEEAEQAPGPAAAPVAAAPSAGAYMPNDWVLRRLLTIAAGQGQPRIVKQLLQQYAEQAALTLPAWSHAGRTLGVLKFVALCEPASALATTLQRLPQPLGSLGISHVGDVLACALCSLDGSWRDKAEELTSAWAAAAGGGGGGGAGDHEQHQHQHQHQQQQQLLLWQIAHQLFLHRVAGRSDAEDVLPAGDNRRLVLLQMPDVFQRFQYAAAMCGRGGRWHVHAATVAARTGIAALLMDVLMDWAGAEEEMGTGEFRQLLNHIVLSGDLLLVRLMEARFYPAQMFTISHLQLAAEKGRVWVLDYLYRYFPVMSKAQLGGGRAAWKGLRQTWARVFKHAAQQGAPLPLLQHLHYSHGVPVDVEAVAAGGSVDSVEWAVWAQLQQELDRMHREHQRGKLRPGFCVSAAAISSIGRALSVAATWGNLATAARMLQYGTVRPAHVALLQHPADFFTRPRSLRVFGASDGRLRAMNVLRLWATLLEAPAAGSCGHGGGSGGSGSAAGGGAGSSASGGARGSSAAAGRSTRTLVPWVGKSLWSELVGLMHLWRWHGTRAPALEPHQLAWARSCAGCP</sequence>
<dbReference type="GO" id="GO:0030149">
    <property type="term" value="P:sphingolipid catabolic process"/>
    <property type="evidence" value="ECO:0007669"/>
    <property type="project" value="TreeGrafter"/>
</dbReference>
<dbReference type="GO" id="GO:0071944">
    <property type="term" value="C:cell periphery"/>
    <property type="evidence" value="ECO:0007669"/>
    <property type="project" value="TreeGrafter"/>
</dbReference>
<dbReference type="Proteomes" id="UP000613740">
    <property type="component" value="Unassembled WGS sequence"/>
</dbReference>
<feature type="compositionally biased region" description="Low complexity" evidence="1">
    <location>
        <begin position="156"/>
        <end position="166"/>
    </location>
</feature>
<dbReference type="PANTHER" id="PTHR12393">
    <property type="entry name" value="SPHINGOMYELIN PHOSPHODIESTERASE RELATED"/>
    <property type="match status" value="1"/>
</dbReference>
<evidence type="ECO:0000313" key="3">
    <source>
        <dbReference type="Proteomes" id="UP000613740"/>
    </source>
</evidence>
<dbReference type="Gene3D" id="1.25.40.20">
    <property type="entry name" value="Ankyrin repeat-containing domain"/>
    <property type="match status" value="1"/>
</dbReference>
<feature type="region of interest" description="Disordered" evidence="1">
    <location>
        <begin position="140"/>
        <end position="166"/>
    </location>
</feature>
<accession>A0A835WHW6</accession>
<dbReference type="InterPro" id="IPR036770">
    <property type="entry name" value="Ankyrin_rpt-contain_sf"/>
</dbReference>
<dbReference type="GO" id="GO:0046513">
    <property type="term" value="P:ceramide biosynthetic process"/>
    <property type="evidence" value="ECO:0007669"/>
    <property type="project" value="TreeGrafter"/>
</dbReference>
<keyword evidence="3" id="KW-1185">Reference proteome</keyword>
<dbReference type="PANTHER" id="PTHR12393:SF6">
    <property type="entry name" value="SPHINGOMYELIN PHOSPHODIESTERASE 2"/>
    <property type="match status" value="1"/>
</dbReference>
<proteinExistence type="predicted"/>
<feature type="region of interest" description="Disordered" evidence="1">
    <location>
        <begin position="639"/>
        <end position="668"/>
    </location>
</feature>
<dbReference type="OrthoDB" id="549776at2759"/>
<gene>
    <name evidence="2" type="ORF">HYH02_007468</name>
</gene>
<feature type="region of interest" description="Disordered" evidence="1">
    <location>
        <begin position="286"/>
        <end position="305"/>
    </location>
</feature>
<name>A0A835WHW6_9CHLO</name>
<organism evidence="2 3">
    <name type="scientific">Chlamydomonas schloesseri</name>
    <dbReference type="NCBI Taxonomy" id="2026947"/>
    <lineage>
        <taxon>Eukaryota</taxon>
        <taxon>Viridiplantae</taxon>
        <taxon>Chlorophyta</taxon>
        <taxon>core chlorophytes</taxon>
        <taxon>Chlorophyceae</taxon>
        <taxon>CS clade</taxon>
        <taxon>Chlamydomonadales</taxon>
        <taxon>Chlamydomonadaceae</taxon>
        <taxon>Chlamydomonas</taxon>
    </lineage>
</organism>
<evidence type="ECO:0000313" key="2">
    <source>
        <dbReference type="EMBL" id="KAG2447544.1"/>
    </source>
</evidence>
<evidence type="ECO:0000256" key="1">
    <source>
        <dbReference type="SAM" id="MobiDB-lite"/>
    </source>
</evidence>
<dbReference type="EMBL" id="JAEHOD010000021">
    <property type="protein sequence ID" value="KAG2447544.1"/>
    <property type="molecule type" value="Genomic_DNA"/>
</dbReference>
<feature type="compositionally biased region" description="Low complexity" evidence="1">
    <location>
        <begin position="656"/>
        <end position="668"/>
    </location>
</feature>
<protein>
    <submittedName>
        <fullName evidence="2">Uncharacterized protein</fullName>
    </submittedName>
</protein>
<dbReference type="GO" id="GO:0004620">
    <property type="term" value="F:phospholipase activity"/>
    <property type="evidence" value="ECO:0007669"/>
    <property type="project" value="TreeGrafter"/>
</dbReference>
<reference evidence="2" key="1">
    <citation type="journal article" date="2020" name="bioRxiv">
        <title>Comparative genomics of Chlamydomonas.</title>
        <authorList>
            <person name="Craig R.J."/>
            <person name="Hasan A.R."/>
            <person name="Ness R.W."/>
            <person name="Keightley P.D."/>
        </authorList>
    </citation>
    <scope>NUCLEOTIDE SEQUENCE</scope>
    <source>
        <strain evidence="2">CCAP 11/173</strain>
    </source>
</reference>
<dbReference type="GO" id="GO:0016020">
    <property type="term" value="C:membrane"/>
    <property type="evidence" value="ECO:0007669"/>
    <property type="project" value="TreeGrafter"/>
</dbReference>
<dbReference type="AlphaFoldDB" id="A0A835WHW6"/>
<feature type="compositionally biased region" description="Gly residues" evidence="1">
    <location>
        <begin position="639"/>
        <end position="655"/>
    </location>
</feature>
<comment type="caution">
    <text evidence="2">The sequence shown here is derived from an EMBL/GenBank/DDBJ whole genome shotgun (WGS) entry which is preliminary data.</text>
</comment>